<dbReference type="InterPro" id="IPR045854">
    <property type="entry name" value="NO2/SO3_Rdtase_4Fe4S_sf"/>
</dbReference>
<organism evidence="8 9">
    <name type="scientific">Methylocystis bryophila</name>
    <dbReference type="NCBI Taxonomy" id="655015"/>
    <lineage>
        <taxon>Bacteria</taxon>
        <taxon>Pseudomonadati</taxon>
        <taxon>Pseudomonadota</taxon>
        <taxon>Alphaproteobacteria</taxon>
        <taxon>Hyphomicrobiales</taxon>
        <taxon>Methylocystaceae</taxon>
        <taxon>Methylocystis</taxon>
    </lineage>
</organism>
<dbReference type="AlphaFoldDB" id="A0A1W6MZ99"/>
<dbReference type="Proteomes" id="UP000193978">
    <property type="component" value="Chromosome"/>
</dbReference>
<keyword evidence="1" id="KW-0004">4Fe-4S</keyword>
<name>A0A1W6MZ99_9HYPH</name>
<evidence type="ECO:0000256" key="5">
    <source>
        <dbReference type="ARBA" id="ARBA00023004"/>
    </source>
</evidence>
<dbReference type="SUPFAM" id="SSF56014">
    <property type="entry name" value="Nitrite and sulphite reductase 4Fe-4S domain-like"/>
    <property type="match status" value="1"/>
</dbReference>
<dbReference type="KEGG" id="mbry:B1812_19490"/>
<keyword evidence="6" id="KW-0411">Iron-sulfur</keyword>
<dbReference type="Gene3D" id="3.30.413.10">
    <property type="entry name" value="Sulfite Reductase Hemoprotein, domain 1"/>
    <property type="match status" value="2"/>
</dbReference>
<evidence type="ECO:0000256" key="4">
    <source>
        <dbReference type="ARBA" id="ARBA00023002"/>
    </source>
</evidence>
<dbReference type="SUPFAM" id="SSF55124">
    <property type="entry name" value="Nitrite/Sulfite reductase N-terminal domain-like"/>
    <property type="match status" value="2"/>
</dbReference>
<evidence type="ECO:0000256" key="3">
    <source>
        <dbReference type="ARBA" id="ARBA00022723"/>
    </source>
</evidence>
<keyword evidence="9" id="KW-1185">Reference proteome</keyword>
<dbReference type="Pfam" id="PF03460">
    <property type="entry name" value="NIR_SIR_ferr"/>
    <property type="match status" value="1"/>
</dbReference>
<dbReference type="PANTHER" id="PTHR32439:SF9">
    <property type="entry name" value="BLR3264 PROTEIN"/>
    <property type="match status" value="1"/>
</dbReference>
<keyword evidence="5" id="KW-0408">Iron</keyword>
<dbReference type="PANTHER" id="PTHR32439">
    <property type="entry name" value="FERREDOXIN--NITRITE REDUCTASE, CHLOROPLASTIC"/>
    <property type="match status" value="1"/>
</dbReference>
<evidence type="ECO:0000313" key="9">
    <source>
        <dbReference type="Proteomes" id="UP000193978"/>
    </source>
</evidence>
<dbReference type="EMBL" id="CP019948">
    <property type="protein sequence ID" value="ARN82898.1"/>
    <property type="molecule type" value="Genomic_DNA"/>
</dbReference>
<dbReference type="InterPro" id="IPR005117">
    <property type="entry name" value="NiRdtase/SiRdtase_haem-b_fer"/>
</dbReference>
<protein>
    <submittedName>
        <fullName evidence="8">Precorrin-3B synthase</fullName>
    </submittedName>
</protein>
<dbReference type="InterPro" id="IPR051329">
    <property type="entry name" value="NIR_SIR_4Fe-4S"/>
</dbReference>
<keyword evidence="3" id="KW-0479">Metal-binding</keyword>
<dbReference type="InterPro" id="IPR012798">
    <property type="entry name" value="Cbl_synth_CobG-like"/>
</dbReference>
<reference evidence="8 9" key="1">
    <citation type="submission" date="2017-02" db="EMBL/GenBank/DDBJ databases">
        <authorList>
            <person name="Peterson S.W."/>
        </authorList>
    </citation>
    <scope>NUCLEOTIDE SEQUENCE [LARGE SCALE GENOMIC DNA]</scope>
    <source>
        <strain evidence="8 9">S285</strain>
    </source>
</reference>
<accession>A0A1W6MZ99</accession>
<dbReference type="GO" id="GO:0016491">
    <property type="term" value="F:oxidoreductase activity"/>
    <property type="evidence" value="ECO:0007669"/>
    <property type="project" value="UniProtKB-KW"/>
</dbReference>
<dbReference type="InterPro" id="IPR036136">
    <property type="entry name" value="Nit/Sulf_reduc_fer-like_dom_sf"/>
</dbReference>
<evidence type="ECO:0000259" key="7">
    <source>
        <dbReference type="Pfam" id="PF03460"/>
    </source>
</evidence>
<evidence type="ECO:0000313" key="8">
    <source>
        <dbReference type="EMBL" id="ARN82898.1"/>
    </source>
</evidence>
<dbReference type="STRING" id="655015.B1812_19490"/>
<evidence type="ECO:0000256" key="2">
    <source>
        <dbReference type="ARBA" id="ARBA00022617"/>
    </source>
</evidence>
<evidence type="ECO:0000256" key="6">
    <source>
        <dbReference type="ARBA" id="ARBA00023014"/>
    </source>
</evidence>
<dbReference type="GO" id="GO:0051539">
    <property type="term" value="F:4 iron, 4 sulfur cluster binding"/>
    <property type="evidence" value="ECO:0007669"/>
    <property type="project" value="UniProtKB-KW"/>
</dbReference>
<keyword evidence="4" id="KW-0560">Oxidoreductase</keyword>
<sequence length="428" mass="44602">MTHIAEFGARDCSAPQIKGWCPGALQPMLSGDGLLMRPKILGSRLSLSQASEVAGVARDCGNGLIDLSQRAQLQLRGLSEKCFAQAIMRLACAGLTARDMRLEAALNILSSPLPGNADAVVESLAQAFPSDQALGSLPGKFLFLVDDGSPGLDDVLADVRIEISGDAVCVVAEGARDVAARVSPTEAAEAAMALARAFVRLRTAAPFERRRMRALTAELGVEAVFREAGLRAEPHRDAWPRANPGGLIGAGTIGETHFACLGVGYARLDAAQLSRLVLEAEDCGATELRLSPWRMILVPLPSRADAEHLVNAAGALGFVVDETDPRLTVLACSGAPDCPQALSATRVALDELAPLAARLGAGGVGLHVSGCVKGCARPAPAPATLVARGDNLFDLIFDGDVNGEPFARGVNPVTAARLMAQRAEETGR</sequence>
<feature type="domain" description="Nitrite/Sulfite reductase ferredoxin-like" evidence="7">
    <location>
        <begin position="28"/>
        <end position="81"/>
    </location>
</feature>
<dbReference type="Gene3D" id="3.90.480.10">
    <property type="entry name" value="Sulfite Reductase Hemoprotein,Domain 2"/>
    <property type="match status" value="1"/>
</dbReference>
<dbReference type="NCBIfam" id="TIGR02435">
    <property type="entry name" value="CobG"/>
    <property type="match status" value="1"/>
</dbReference>
<keyword evidence="2" id="KW-0349">Heme</keyword>
<dbReference type="OrthoDB" id="7459360at2"/>
<evidence type="ECO:0000256" key="1">
    <source>
        <dbReference type="ARBA" id="ARBA00022485"/>
    </source>
</evidence>
<dbReference type="GO" id="GO:0046872">
    <property type="term" value="F:metal ion binding"/>
    <property type="evidence" value="ECO:0007669"/>
    <property type="project" value="UniProtKB-KW"/>
</dbReference>
<dbReference type="RefSeq" id="WP_158658870.1">
    <property type="nucleotide sequence ID" value="NZ_AP027149.1"/>
</dbReference>
<proteinExistence type="predicted"/>
<gene>
    <name evidence="8" type="ORF">B1812_19490</name>
</gene>